<protein>
    <submittedName>
        <fullName evidence="2">Uncharacterized protein</fullName>
    </submittedName>
</protein>
<dbReference type="Proteomes" id="UP000027186">
    <property type="component" value="Plasmid AbAZ39_p4"/>
</dbReference>
<sequence>MTVLFPVPPVTVLLPVPPVTVLFPEPPVTVGGRVVSEVVSSGVSGCSGDALPPEPDEPEPDDPDGGGGGVVGKGTDSILAQAAVTAAELTMPAFCWRCTALCIAMPSVSTITASSMANDCAGDCPVRSVTMSDVASITWVFTVPSSLMILRFPW</sequence>
<evidence type="ECO:0000313" key="3">
    <source>
        <dbReference type="Proteomes" id="UP000027186"/>
    </source>
</evidence>
<gene>
    <name evidence="2" type="ORF">ABAZ39_32605</name>
</gene>
<proteinExistence type="predicted"/>
<geneLocation type="plasmid" evidence="2 3">
    <name>AbAZ39_p4</name>
</geneLocation>
<evidence type="ECO:0000313" key="2">
    <source>
        <dbReference type="EMBL" id="AIB16582.1"/>
    </source>
</evidence>
<dbReference type="KEGG" id="abq:ABAZ39_32605"/>
<dbReference type="EMBL" id="CP007797">
    <property type="protein sequence ID" value="AIB16582.1"/>
    <property type="molecule type" value="Genomic_DNA"/>
</dbReference>
<feature type="region of interest" description="Disordered" evidence="1">
    <location>
        <begin position="44"/>
        <end position="72"/>
    </location>
</feature>
<dbReference type="AlphaFoldDB" id="A0A060DUY0"/>
<reference evidence="2 3" key="1">
    <citation type="journal article" date="2014" name="Genome Announc.">
        <title>Complete Genome Sequence of the Model Rhizosphere Strain Azospirillum brasilense Az39, Successfully Applied in Agriculture.</title>
        <authorList>
            <person name="Rivera D."/>
            <person name="Revale S."/>
            <person name="Molina R."/>
            <person name="Gualpa J."/>
            <person name="Puente M."/>
            <person name="Maroniche G."/>
            <person name="Paris G."/>
            <person name="Baker D."/>
            <person name="Clavijo B."/>
            <person name="McLay K."/>
            <person name="Spaepen S."/>
            <person name="Perticari A."/>
            <person name="Vazquez M."/>
            <person name="Wisniewski-Dye F."/>
            <person name="Watkins C."/>
            <person name="Martinez-Abarca F."/>
            <person name="Vanderleyden J."/>
            <person name="Cassan F."/>
        </authorList>
    </citation>
    <scope>NUCLEOTIDE SEQUENCE [LARGE SCALE GENOMIC DNA]</scope>
    <source>
        <strain evidence="2 3">Az39</strain>
        <plasmid evidence="2">AbAZ39_p4</plasmid>
    </source>
</reference>
<evidence type="ECO:0000256" key="1">
    <source>
        <dbReference type="SAM" id="MobiDB-lite"/>
    </source>
</evidence>
<feature type="compositionally biased region" description="Acidic residues" evidence="1">
    <location>
        <begin position="54"/>
        <end position="64"/>
    </location>
</feature>
<organism evidence="2 3">
    <name type="scientific">Azospirillum argentinense</name>
    <dbReference type="NCBI Taxonomy" id="2970906"/>
    <lineage>
        <taxon>Bacteria</taxon>
        <taxon>Pseudomonadati</taxon>
        <taxon>Pseudomonadota</taxon>
        <taxon>Alphaproteobacteria</taxon>
        <taxon>Rhodospirillales</taxon>
        <taxon>Azospirillaceae</taxon>
        <taxon>Azospirillum</taxon>
    </lineage>
</organism>
<name>A0A060DUY0_9PROT</name>
<keyword evidence="2" id="KW-0614">Plasmid</keyword>
<accession>A0A060DUY0</accession>